<accession>A0A0J7KE84</accession>
<dbReference type="PaxDb" id="67767-A0A0J7KE84"/>
<dbReference type="EMBL" id="LBMM01008960">
    <property type="protein sequence ID" value="KMQ88506.1"/>
    <property type="molecule type" value="Genomic_DNA"/>
</dbReference>
<dbReference type="PANTHER" id="PTHR47266">
    <property type="entry name" value="ENDONUCLEASE-RELATED"/>
    <property type="match status" value="1"/>
</dbReference>
<name>A0A0J7KE84_LASNI</name>
<dbReference type="STRING" id="67767.A0A0J7KE84"/>
<proteinExistence type="predicted"/>
<organism evidence="3 4">
    <name type="scientific">Lasius niger</name>
    <name type="common">Black garden ant</name>
    <dbReference type="NCBI Taxonomy" id="67767"/>
    <lineage>
        <taxon>Eukaryota</taxon>
        <taxon>Metazoa</taxon>
        <taxon>Ecdysozoa</taxon>
        <taxon>Arthropoda</taxon>
        <taxon>Hexapoda</taxon>
        <taxon>Insecta</taxon>
        <taxon>Pterygota</taxon>
        <taxon>Neoptera</taxon>
        <taxon>Endopterygota</taxon>
        <taxon>Hymenoptera</taxon>
        <taxon>Apocrita</taxon>
        <taxon>Aculeata</taxon>
        <taxon>Formicoidea</taxon>
        <taxon>Formicidae</taxon>
        <taxon>Formicinae</taxon>
        <taxon>Lasius</taxon>
        <taxon>Lasius</taxon>
    </lineage>
</organism>
<dbReference type="Proteomes" id="UP000036403">
    <property type="component" value="Unassembled WGS sequence"/>
</dbReference>
<feature type="domain" description="Integrase zinc-binding" evidence="2">
    <location>
        <begin position="9"/>
        <end position="60"/>
    </location>
</feature>
<dbReference type="InterPro" id="IPR041588">
    <property type="entry name" value="Integrase_H2C2"/>
</dbReference>
<feature type="region of interest" description="Disordered" evidence="1">
    <location>
        <begin position="93"/>
        <end position="118"/>
    </location>
</feature>
<gene>
    <name evidence="3" type="ORF">RF55_11997</name>
</gene>
<protein>
    <recommendedName>
        <fullName evidence="2">Integrase zinc-binding domain-containing protein</fullName>
    </recommendedName>
</protein>
<reference evidence="3 4" key="1">
    <citation type="submission" date="2015-04" db="EMBL/GenBank/DDBJ databases">
        <title>Lasius niger genome sequencing.</title>
        <authorList>
            <person name="Konorov E.A."/>
            <person name="Nikitin M.A."/>
            <person name="Kirill M.V."/>
            <person name="Chang P."/>
        </authorList>
    </citation>
    <scope>NUCLEOTIDE SEQUENCE [LARGE SCALE GENOMIC DNA]</scope>
    <source>
        <tissue evidence="3">Whole</tissue>
    </source>
</reference>
<evidence type="ECO:0000313" key="3">
    <source>
        <dbReference type="EMBL" id="KMQ88506.1"/>
    </source>
</evidence>
<keyword evidence="4" id="KW-1185">Reference proteome</keyword>
<dbReference type="FunFam" id="1.10.340.70:FF:000001">
    <property type="entry name" value="Retrovirus-related Pol polyprotein from transposon gypsy-like Protein"/>
    <property type="match status" value="1"/>
</dbReference>
<dbReference type="Pfam" id="PF17921">
    <property type="entry name" value="Integrase_H2C2"/>
    <property type="match status" value="1"/>
</dbReference>
<comment type="caution">
    <text evidence="3">The sequence shown here is derived from an EMBL/GenBank/DDBJ whole genome shotgun (WGS) entry which is preliminary data.</text>
</comment>
<dbReference type="OrthoDB" id="115183at2759"/>
<dbReference type="InterPro" id="IPR052160">
    <property type="entry name" value="Gypsy_RT_Integrase-like"/>
</dbReference>
<evidence type="ECO:0000259" key="2">
    <source>
        <dbReference type="Pfam" id="PF17921"/>
    </source>
</evidence>
<evidence type="ECO:0000256" key="1">
    <source>
        <dbReference type="SAM" id="MobiDB-lite"/>
    </source>
</evidence>
<evidence type="ECO:0000313" key="4">
    <source>
        <dbReference type="Proteomes" id="UP000036403"/>
    </source>
</evidence>
<dbReference type="AlphaFoldDB" id="A0A0J7KE84"/>
<dbReference type="Gene3D" id="1.10.340.70">
    <property type="match status" value="1"/>
</dbReference>
<sequence length="118" mass="12990">MRPDAPATALLGRLHDDPAAGHLDIAKTMARIAQLYYWPEMFRDIARYVRACTTCMAHKASQQRPAGNLQATPVIAPWQQVSIDLVGPAPTLKSWPPGCSPYRTVSPNGSRSRHSKEP</sequence>